<dbReference type="EMBL" id="JRKL02000775">
    <property type="protein sequence ID" value="KAF3968400.1"/>
    <property type="molecule type" value="Genomic_DNA"/>
</dbReference>
<organism evidence="1 2">
    <name type="scientific">Castanea mollissima</name>
    <name type="common">Chinese chestnut</name>
    <dbReference type="NCBI Taxonomy" id="60419"/>
    <lineage>
        <taxon>Eukaryota</taxon>
        <taxon>Viridiplantae</taxon>
        <taxon>Streptophyta</taxon>
        <taxon>Embryophyta</taxon>
        <taxon>Tracheophyta</taxon>
        <taxon>Spermatophyta</taxon>
        <taxon>Magnoliopsida</taxon>
        <taxon>eudicotyledons</taxon>
        <taxon>Gunneridae</taxon>
        <taxon>Pentapetalae</taxon>
        <taxon>rosids</taxon>
        <taxon>fabids</taxon>
        <taxon>Fagales</taxon>
        <taxon>Fagaceae</taxon>
        <taxon>Castanea</taxon>
    </lineage>
</organism>
<keyword evidence="2" id="KW-1185">Reference proteome</keyword>
<dbReference type="AlphaFoldDB" id="A0A8J4RDQ8"/>
<reference evidence="1" key="1">
    <citation type="submission" date="2020-03" db="EMBL/GenBank/DDBJ databases">
        <title>Castanea mollissima Vanexum genome sequencing.</title>
        <authorList>
            <person name="Staton M."/>
        </authorList>
    </citation>
    <scope>NUCLEOTIDE SEQUENCE</scope>
    <source>
        <tissue evidence="1">Leaf</tissue>
    </source>
</reference>
<name>A0A8J4RDQ8_9ROSI</name>
<evidence type="ECO:0000313" key="1">
    <source>
        <dbReference type="EMBL" id="KAF3968400.1"/>
    </source>
</evidence>
<gene>
    <name evidence="1" type="ORF">CMV_007702</name>
</gene>
<dbReference type="Proteomes" id="UP000737018">
    <property type="component" value="Unassembled WGS sequence"/>
</dbReference>
<evidence type="ECO:0000313" key="2">
    <source>
        <dbReference type="Proteomes" id="UP000737018"/>
    </source>
</evidence>
<accession>A0A8J4RDQ8</accession>
<proteinExistence type="predicted"/>
<sequence length="71" mass="7908">MLTLSNPRLVAVNHRSLPRSQLTLSITLCLSLTLPRRRHSKSSVVVSSRKQNNVDEAVEKLKAQGIEVDDT</sequence>
<protein>
    <submittedName>
        <fullName evidence="1">Uncharacterized protein</fullName>
    </submittedName>
</protein>
<comment type="caution">
    <text evidence="1">The sequence shown here is derived from an EMBL/GenBank/DDBJ whole genome shotgun (WGS) entry which is preliminary data.</text>
</comment>